<organism evidence="2 3">
    <name type="scientific">Polyplax serrata</name>
    <name type="common">Common mouse louse</name>
    <dbReference type="NCBI Taxonomy" id="468196"/>
    <lineage>
        <taxon>Eukaryota</taxon>
        <taxon>Metazoa</taxon>
        <taxon>Ecdysozoa</taxon>
        <taxon>Arthropoda</taxon>
        <taxon>Hexapoda</taxon>
        <taxon>Insecta</taxon>
        <taxon>Pterygota</taxon>
        <taxon>Neoptera</taxon>
        <taxon>Paraneoptera</taxon>
        <taxon>Psocodea</taxon>
        <taxon>Troctomorpha</taxon>
        <taxon>Phthiraptera</taxon>
        <taxon>Anoplura</taxon>
        <taxon>Polyplacidae</taxon>
        <taxon>Polyplax</taxon>
    </lineage>
</organism>
<feature type="region of interest" description="Disordered" evidence="1">
    <location>
        <begin position="1"/>
        <end position="118"/>
    </location>
</feature>
<dbReference type="EMBL" id="JAWJWF010000004">
    <property type="protein sequence ID" value="KAK6633385.1"/>
    <property type="molecule type" value="Genomic_DNA"/>
</dbReference>
<protein>
    <submittedName>
        <fullName evidence="2">Uncharacterized protein</fullName>
    </submittedName>
</protein>
<evidence type="ECO:0000313" key="2">
    <source>
        <dbReference type="EMBL" id="KAK6633385.1"/>
    </source>
</evidence>
<name>A0ABR1B1I9_POLSC</name>
<proteinExistence type="predicted"/>
<accession>A0ABR1B1I9</accession>
<reference evidence="2 3" key="1">
    <citation type="submission" date="2023-09" db="EMBL/GenBank/DDBJ databases">
        <title>Genomes of two closely related lineages of the louse Polyplax serrata with different host specificities.</title>
        <authorList>
            <person name="Martinu J."/>
            <person name="Tarabai H."/>
            <person name="Stefka J."/>
            <person name="Hypsa V."/>
        </authorList>
    </citation>
    <scope>NUCLEOTIDE SEQUENCE [LARGE SCALE GENOMIC DNA]</scope>
    <source>
        <strain evidence="2">98ZLc_SE</strain>
    </source>
</reference>
<gene>
    <name evidence="2" type="ORF">RUM44_003987</name>
</gene>
<sequence>MENPIKSIAPLIFGRGGSRRPALRPGEIVSESRRGDTSSSSSNGKNHCTKRKSPNVFEEPMDQSFRTRSTRHPTIGRNNRTDILQDGRQPLVAARSRQTDRESSSRMPSPMPSIRTSPTNLVQVRHQALLDGKHQLDKTHT</sequence>
<evidence type="ECO:0000256" key="1">
    <source>
        <dbReference type="SAM" id="MobiDB-lite"/>
    </source>
</evidence>
<feature type="compositionally biased region" description="Low complexity" evidence="1">
    <location>
        <begin position="105"/>
        <end position="118"/>
    </location>
</feature>
<evidence type="ECO:0000313" key="3">
    <source>
        <dbReference type="Proteomes" id="UP001359485"/>
    </source>
</evidence>
<keyword evidence="3" id="KW-1185">Reference proteome</keyword>
<dbReference type="Proteomes" id="UP001359485">
    <property type="component" value="Unassembled WGS sequence"/>
</dbReference>
<comment type="caution">
    <text evidence="2">The sequence shown here is derived from an EMBL/GenBank/DDBJ whole genome shotgun (WGS) entry which is preliminary data.</text>
</comment>